<dbReference type="InterPro" id="IPR001347">
    <property type="entry name" value="SIS_dom"/>
</dbReference>
<dbReference type="PATRIC" id="fig|319652.3.peg.1054"/>
<dbReference type="InterPro" id="IPR036388">
    <property type="entry name" value="WH-like_DNA-bd_sf"/>
</dbReference>
<dbReference type="STRING" id="319652.IV80_GL001045"/>
<gene>
    <name evidence="6" type="ORF">IV80_GL001045</name>
</gene>
<dbReference type="InterPro" id="IPR035472">
    <property type="entry name" value="RpiR-like_SIS"/>
</dbReference>
<keyword evidence="2" id="KW-0238">DNA-binding</keyword>
<dbReference type="EMBL" id="JQBR01000003">
    <property type="protein sequence ID" value="KRN66955.1"/>
    <property type="molecule type" value="Genomic_DNA"/>
</dbReference>
<comment type="caution">
    <text evidence="6">The sequence shown here is derived from an EMBL/GenBank/DDBJ whole genome shotgun (WGS) entry which is preliminary data.</text>
</comment>
<dbReference type="Pfam" id="PF01380">
    <property type="entry name" value="SIS"/>
    <property type="match status" value="1"/>
</dbReference>
<dbReference type="InterPro" id="IPR000281">
    <property type="entry name" value="HTH_RpiR"/>
</dbReference>
<protein>
    <recommendedName>
        <fullName evidence="8">Transcription regulator</fullName>
    </recommendedName>
</protein>
<dbReference type="Gene3D" id="3.40.50.10490">
    <property type="entry name" value="Glucose-6-phosphate isomerase like protein, domain 1"/>
    <property type="match status" value="1"/>
</dbReference>
<dbReference type="PROSITE" id="PS51464">
    <property type="entry name" value="SIS"/>
    <property type="match status" value="1"/>
</dbReference>
<evidence type="ECO:0000256" key="3">
    <source>
        <dbReference type="ARBA" id="ARBA00023163"/>
    </source>
</evidence>
<dbReference type="GO" id="GO:1901135">
    <property type="term" value="P:carbohydrate derivative metabolic process"/>
    <property type="evidence" value="ECO:0007669"/>
    <property type="project" value="InterPro"/>
</dbReference>
<dbReference type="InterPro" id="IPR046348">
    <property type="entry name" value="SIS_dom_sf"/>
</dbReference>
<evidence type="ECO:0000313" key="7">
    <source>
        <dbReference type="Proteomes" id="UP000051568"/>
    </source>
</evidence>
<dbReference type="GO" id="GO:0097367">
    <property type="term" value="F:carbohydrate derivative binding"/>
    <property type="evidence" value="ECO:0007669"/>
    <property type="project" value="InterPro"/>
</dbReference>
<reference evidence="6 7" key="1">
    <citation type="journal article" date="2015" name="Genome Announc.">
        <title>Expanding the biotechnology potential of lactobacilli through comparative genomics of 213 strains and associated genera.</title>
        <authorList>
            <person name="Sun Z."/>
            <person name="Harris H.M."/>
            <person name="McCann A."/>
            <person name="Guo C."/>
            <person name="Argimon S."/>
            <person name="Zhang W."/>
            <person name="Yang X."/>
            <person name="Jeffery I.B."/>
            <person name="Cooney J.C."/>
            <person name="Kagawa T.F."/>
            <person name="Liu W."/>
            <person name="Song Y."/>
            <person name="Salvetti E."/>
            <person name="Wrobel A."/>
            <person name="Rasinkangas P."/>
            <person name="Parkhill J."/>
            <person name="Rea M.C."/>
            <person name="O'Sullivan O."/>
            <person name="Ritari J."/>
            <person name="Douillard F.P."/>
            <person name="Paul Ross R."/>
            <person name="Yang R."/>
            <person name="Briner A.E."/>
            <person name="Felis G.E."/>
            <person name="de Vos W.M."/>
            <person name="Barrangou R."/>
            <person name="Klaenhammer T.R."/>
            <person name="Caufield P.W."/>
            <person name="Cui Y."/>
            <person name="Zhang H."/>
            <person name="O'Toole P.W."/>
        </authorList>
    </citation>
    <scope>NUCLEOTIDE SEQUENCE [LARGE SCALE GENOMIC DNA]</scope>
    <source>
        <strain evidence="6 7">DSM 17757</strain>
    </source>
</reference>
<keyword evidence="7" id="KW-1185">Reference proteome</keyword>
<evidence type="ECO:0000259" key="5">
    <source>
        <dbReference type="PROSITE" id="PS51464"/>
    </source>
</evidence>
<organism evidence="6 7">
    <name type="scientific">Pediococcus cellicola</name>
    <dbReference type="NCBI Taxonomy" id="319652"/>
    <lineage>
        <taxon>Bacteria</taxon>
        <taxon>Bacillati</taxon>
        <taxon>Bacillota</taxon>
        <taxon>Bacilli</taxon>
        <taxon>Lactobacillales</taxon>
        <taxon>Lactobacillaceae</taxon>
        <taxon>Pediococcus</taxon>
    </lineage>
</organism>
<dbReference type="RefSeq" id="WP_057749680.1">
    <property type="nucleotide sequence ID" value="NZ_BJVH01000004.1"/>
</dbReference>
<dbReference type="AlphaFoldDB" id="A0A0R2IPM8"/>
<dbReference type="GO" id="GO:0003677">
    <property type="term" value="F:DNA binding"/>
    <property type="evidence" value="ECO:0007669"/>
    <property type="project" value="UniProtKB-KW"/>
</dbReference>
<evidence type="ECO:0000256" key="1">
    <source>
        <dbReference type="ARBA" id="ARBA00023015"/>
    </source>
</evidence>
<keyword evidence="1" id="KW-0805">Transcription regulation</keyword>
<dbReference type="SUPFAM" id="SSF53697">
    <property type="entry name" value="SIS domain"/>
    <property type="match status" value="1"/>
</dbReference>
<dbReference type="OrthoDB" id="370421at2"/>
<proteinExistence type="predicted"/>
<dbReference type="InterPro" id="IPR047640">
    <property type="entry name" value="RpiR-like"/>
</dbReference>
<evidence type="ECO:0000313" key="6">
    <source>
        <dbReference type="EMBL" id="KRN66955.1"/>
    </source>
</evidence>
<dbReference type="PANTHER" id="PTHR30514:SF10">
    <property type="entry name" value="MURR_RPIR FAMILY TRANSCRIPTIONAL REGULATOR"/>
    <property type="match status" value="1"/>
</dbReference>
<feature type="domain" description="SIS" evidence="5">
    <location>
        <begin position="121"/>
        <end position="261"/>
    </location>
</feature>
<dbReference type="Pfam" id="PF01418">
    <property type="entry name" value="HTH_6"/>
    <property type="match status" value="1"/>
</dbReference>
<dbReference type="PANTHER" id="PTHR30514">
    <property type="entry name" value="GLUCOKINASE"/>
    <property type="match status" value="1"/>
</dbReference>
<sequence length="279" mass="30994">MKSILFSIHNQISSFSKSEQKVAQFILDHPQEVITMNADTLANKAGVSAATVVRLAKILSTEGFPGVKIQLSAETKVDDSLYTEVDPKDPLNVVKQKMEFRIGHTIEQTNVTLKDKDVKRAAQFIENADDVYAYGLGASSIVAADFQQKFIRVGKPVIQTMDTHLIATGIVQPKTVLVLISNTGETVESQKLAEVAHGHAVPVITITHDKKSPLAKKSDIVLVHDDSEENEKLRTAATTSLMAQLYVVDLLYYSYLTMNFDENALKLRESRDVIRKYFK</sequence>
<feature type="domain" description="HTH rpiR-type" evidence="4">
    <location>
        <begin position="2"/>
        <end position="78"/>
    </location>
</feature>
<dbReference type="CDD" id="cd05013">
    <property type="entry name" value="SIS_RpiR"/>
    <property type="match status" value="1"/>
</dbReference>
<dbReference type="InterPro" id="IPR009057">
    <property type="entry name" value="Homeodomain-like_sf"/>
</dbReference>
<keyword evidence="3" id="KW-0804">Transcription</keyword>
<evidence type="ECO:0000259" key="4">
    <source>
        <dbReference type="PROSITE" id="PS51071"/>
    </source>
</evidence>
<evidence type="ECO:0008006" key="8">
    <source>
        <dbReference type="Google" id="ProtNLM"/>
    </source>
</evidence>
<dbReference type="Proteomes" id="UP000051568">
    <property type="component" value="Unassembled WGS sequence"/>
</dbReference>
<dbReference type="PROSITE" id="PS51071">
    <property type="entry name" value="HTH_RPIR"/>
    <property type="match status" value="1"/>
</dbReference>
<evidence type="ECO:0000256" key="2">
    <source>
        <dbReference type="ARBA" id="ARBA00023125"/>
    </source>
</evidence>
<name>A0A0R2IPM8_9LACO</name>
<dbReference type="GO" id="GO:0003700">
    <property type="term" value="F:DNA-binding transcription factor activity"/>
    <property type="evidence" value="ECO:0007669"/>
    <property type="project" value="InterPro"/>
</dbReference>
<accession>A0A0R2IPM8</accession>
<dbReference type="Gene3D" id="1.10.10.10">
    <property type="entry name" value="Winged helix-like DNA-binding domain superfamily/Winged helix DNA-binding domain"/>
    <property type="match status" value="1"/>
</dbReference>
<dbReference type="SUPFAM" id="SSF46689">
    <property type="entry name" value="Homeodomain-like"/>
    <property type="match status" value="1"/>
</dbReference>